<keyword evidence="2" id="KW-1185">Reference proteome</keyword>
<reference evidence="1" key="1">
    <citation type="submission" date="2018-05" db="EMBL/GenBank/DDBJ databases">
        <title>Complete Genome Sequences of Extremely Thermoacidophilic, Metal-Mobilizing Type-Strain Members of the Archaeal Family Sulfolobaceae: Acidianus brierleyi DSM-1651T, Acidianus sulfidivorans DSM-18786T, Metallosphaera hakonensis DSM-7519T, and Metallosphaera prunae DSM-10039T.</title>
        <authorList>
            <person name="Counts J.A."/>
            <person name="Kelly R.M."/>
        </authorList>
    </citation>
    <scope>NUCLEOTIDE SEQUENCE [LARGE SCALE GENOMIC DNA]</scope>
    <source>
        <strain evidence="1">HO1-1</strain>
    </source>
</reference>
<accession>A0A2U9ITB5</accession>
<gene>
    <name evidence="1" type="ORF">DFR87_05655</name>
</gene>
<dbReference type="RefSeq" id="WP_110369093.1">
    <property type="nucleotide sequence ID" value="NZ_CP029287.2"/>
</dbReference>
<organism evidence="1 2">
    <name type="scientific">Metallosphaera hakonensis JCM 8857 = DSM 7519</name>
    <dbReference type="NCBI Taxonomy" id="1293036"/>
    <lineage>
        <taxon>Archaea</taxon>
        <taxon>Thermoproteota</taxon>
        <taxon>Thermoprotei</taxon>
        <taxon>Sulfolobales</taxon>
        <taxon>Sulfolobaceae</taxon>
        <taxon>Metallosphaera</taxon>
    </lineage>
</organism>
<proteinExistence type="predicted"/>
<dbReference type="OrthoDB" id="35979at2157"/>
<dbReference type="GeneID" id="36834807"/>
<dbReference type="AlphaFoldDB" id="A0A2U9ITB5"/>
<sequence>MKSALGPIILASSGVFHYSSDMKQASKAYNIAKKLYPDFKVSLVNLGNPEEKASAVDVDPDLGDLDSGYAVIIEA</sequence>
<dbReference type="EMBL" id="CP029287">
    <property type="protein sequence ID" value="AWR99274.1"/>
    <property type="molecule type" value="Genomic_DNA"/>
</dbReference>
<dbReference type="Proteomes" id="UP000247586">
    <property type="component" value="Chromosome"/>
</dbReference>
<protein>
    <submittedName>
        <fullName evidence="1">Uncharacterized protein</fullName>
    </submittedName>
</protein>
<evidence type="ECO:0000313" key="1">
    <source>
        <dbReference type="EMBL" id="AWR99274.1"/>
    </source>
</evidence>
<evidence type="ECO:0000313" key="2">
    <source>
        <dbReference type="Proteomes" id="UP000247586"/>
    </source>
</evidence>
<name>A0A2U9ITB5_9CREN</name>
<dbReference type="KEGG" id="mhk:DFR87_05655"/>